<reference evidence="3" key="1">
    <citation type="journal article" date="2019" name="Int. J. Syst. Evol. Microbiol.">
        <title>The Global Catalogue of Microorganisms (GCM) 10K type strain sequencing project: providing services to taxonomists for standard genome sequencing and annotation.</title>
        <authorList>
            <consortium name="The Broad Institute Genomics Platform"/>
            <consortium name="The Broad Institute Genome Sequencing Center for Infectious Disease"/>
            <person name="Wu L."/>
            <person name="Ma J."/>
        </authorList>
    </citation>
    <scope>NUCLEOTIDE SEQUENCE [LARGE SCALE GENOMIC DNA]</scope>
    <source>
        <strain evidence="3">JCM 13250</strain>
    </source>
</reference>
<keyword evidence="3" id="KW-1185">Reference proteome</keyword>
<comment type="caution">
    <text evidence="2">The sequence shown here is derived from an EMBL/GenBank/DDBJ whole genome shotgun (WGS) entry which is preliminary data.</text>
</comment>
<accession>A0ABP4YXR3</accession>
<keyword evidence="1" id="KW-1133">Transmembrane helix</keyword>
<gene>
    <name evidence="2" type="ORF">GCM10009682_60560</name>
</gene>
<evidence type="ECO:0000313" key="3">
    <source>
        <dbReference type="Proteomes" id="UP001500218"/>
    </source>
</evidence>
<feature type="transmembrane region" description="Helical" evidence="1">
    <location>
        <begin position="124"/>
        <end position="143"/>
    </location>
</feature>
<sequence>MAGLQPPPPRHRMSEGARRVVLALYPPVVRERYGDEIADLLTASQRPWRDLADTAWCGLTERVTTVGPTELRATGRHLWTTVRTTLLVALSLAVLLALLMVIPFAAVPLAALLGWLAGRRLRPWWLPVTLGVGLAVAALTGMPEAFGGGLGSPGARAFLAIGLGGTVAVALLTAGLAGVTRLSDPARRWLVAVVCVVGALTTVELASITYVLGHFTPAEAPRGHALQWYLSAMTPLPMNLGGVRPDDPDRLGAGFHVPDALEALPGLVSVVLAFVAAGTYAARRKAVDDMVTASRR</sequence>
<keyword evidence="1" id="KW-0472">Membrane</keyword>
<feature type="transmembrane region" description="Helical" evidence="1">
    <location>
        <begin position="86"/>
        <end position="117"/>
    </location>
</feature>
<dbReference type="EMBL" id="BAAALT010000281">
    <property type="protein sequence ID" value="GAA1834029.1"/>
    <property type="molecule type" value="Genomic_DNA"/>
</dbReference>
<name>A0ABP4YXR3_9ACTN</name>
<feature type="transmembrane region" description="Helical" evidence="1">
    <location>
        <begin position="155"/>
        <end position="177"/>
    </location>
</feature>
<feature type="transmembrane region" description="Helical" evidence="1">
    <location>
        <begin position="189"/>
        <end position="212"/>
    </location>
</feature>
<evidence type="ECO:0000313" key="2">
    <source>
        <dbReference type="EMBL" id="GAA1834029.1"/>
    </source>
</evidence>
<proteinExistence type="predicted"/>
<keyword evidence="1" id="KW-0812">Transmembrane</keyword>
<feature type="transmembrane region" description="Helical" evidence="1">
    <location>
        <begin position="263"/>
        <end position="282"/>
    </location>
</feature>
<organism evidence="2 3">
    <name type="scientific">Luedemannella flava</name>
    <dbReference type="NCBI Taxonomy" id="349316"/>
    <lineage>
        <taxon>Bacteria</taxon>
        <taxon>Bacillati</taxon>
        <taxon>Actinomycetota</taxon>
        <taxon>Actinomycetes</taxon>
        <taxon>Micromonosporales</taxon>
        <taxon>Micromonosporaceae</taxon>
        <taxon>Luedemannella</taxon>
    </lineage>
</organism>
<dbReference type="RefSeq" id="WP_344139838.1">
    <property type="nucleotide sequence ID" value="NZ_BAAALT010000281.1"/>
</dbReference>
<evidence type="ECO:0000256" key="1">
    <source>
        <dbReference type="SAM" id="Phobius"/>
    </source>
</evidence>
<dbReference type="Proteomes" id="UP001500218">
    <property type="component" value="Unassembled WGS sequence"/>
</dbReference>
<protein>
    <submittedName>
        <fullName evidence="2">Uncharacterized protein</fullName>
    </submittedName>
</protein>